<organism evidence="6 7">
    <name type="scientific">Candidatus Litorirhabdus singularis</name>
    <dbReference type="NCBI Taxonomy" id="2518993"/>
    <lineage>
        <taxon>Bacteria</taxon>
        <taxon>Pseudomonadati</taxon>
        <taxon>Pseudomonadota</taxon>
        <taxon>Gammaproteobacteria</taxon>
        <taxon>Cellvibrionales</taxon>
        <taxon>Halieaceae</taxon>
        <taxon>Candidatus Litorirhabdus</taxon>
    </lineage>
</organism>
<dbReference type="PANTHER" id="PTHR33337">
    <property type="entry name" value="GFA DOMAIN-CONTAINING PROTEIN"/>
    <property type="match status" value="1"/>
</dbReference>
<evidence type="ECO:0000256" key="4">
    <source>
        <dbReference type="ARBA" id="ARBA00023239"/>
    </source>
</evidence>
<evidence type="ECO:0000313" key="7">
    <source>
        <dbReference type="Proteomes" id="UP001143362"/>
    </source>
</evidence>
<comment type="similarity">
    <text evidence="1">Belongs to the Gfa family.</text>
</comment>
<dbReference type="PROSITE" id="PS51891">
    <property type="entry name" value="CENP_V_GFA"/>
    <property type="match status" value="1"/>
</dbReference>
<name>A0ABT3TH54_9GAMM</name>
<dbReference type="Proteomes" id="UP001143362">
    <property type="component" value="Unassembled WGS sequence"/>
</dbReference>
<sequence>MKFTGGCYCGQIRYEAEGEPLMRGQCHCRECQYISGGSANVIVAMPKSGFHYTSGEPKTFQRSDLENGVVRAFCENCGTSLTSAPPSMADMVIIKVGTMDDPAEFGEPEMAFYCIEKQKFHYLPEGMVTFERFPD</sequence>
<gene>
    <name evidence="6" type="ORF">EYC98_12265</name>
</gene>
<evidence type="ECO:0000256" key="3">
    <source>
        <dbReference type="ARBA" id="ARBA00022833"/>
    </source>
</evidence>
<keyword evidence="4" id="KW-0456">Lyase</keyword>
<dbReference type="PANTHER" id="PTHR33337:SF40">
    <property type="entry name" value="CENP-V_GFA DOMAIN-CONTAINING PROTEIN-RELATED"/>
    <property type="match status" value="1"/>
</dbReference>
<evidence type="ECO:0000313" key="6">
    <source>
        <dbReference type="EMBL" id="MCX2981637.1"/>
    </source>
</evidence>
<dbReference type="Pfam" id="PF04828">
    <property type="entry name" value="GFA"/>
    <property type="match status" value="1"/>
</dbReference>
<keyword evidence="3" id="KW-0862">Zinc</keyword>
<keyword evidence="2" id="KW-0479">Metal-binding</keyword>
<dbReference type="Gene3D" id="3.90.1590.10">
    <property type="entry name" value="glutathione-dependent formaldehyde- activating enzyme (gfa)"/>
    <property type="match status" value="1"/>
</dbReference>
<feature type="domain" description="CENP-V/GFA" evidence="5">
    <location>
        <begin position="3"/>
        <end position="131"/>
    </location>
</feature>
<reference evidence="6" key="1">
    <citation type="submission" date="2019-02" db="EMBL/GenBank/DDBJ databases">
        <authorList>
            <person name="Li S.-H."/>
        </authorList>
    </citation>
    <scope>NUCLEOTIDE SEQUENCE</scope>
    <source>
        <strain evidence="6">IMCC14734</strain>
    </source>
</reference>
<dbReference type="RefSeq" id="WP_279245636.1">
    <property type="nucleotide sequence ID" value="NZ_SHNN01000002.1"/>
</dbReference>
<proteinExistence type="inferred from homology"/>
<dbReference type="InterPro" id="IPR011057">
    <property type="entry name" value="Mss4-like_sf"/>
</dbReference>
<evidence type="ECO:0000259" key="5">
    <source>
        <dbReference type="PROSITE" id="PS51891"/>
    </source>
</evidence>
<comment type="caution">
    <text evidence="6">The sequence shown here is derived from an EMBL/GenBank/DDBJ whole genome shotgun (WGS) entry which is preliminary data.</text>
</comment>
<protein>
    <recommendedName>
        <fullName evidence="5">CENP-V/GFA domain-containing protein</fullName>
    </recommendedName>
</protein>
<keyword evidence="7" id="KW-1185">Reference proteome</keyword>
<dbReference type="InterPro" id="IPR006913">
    <property type="entry name" value="CENP-V/GFA"/>
</dbReference>
<dbReference type="SUPFAM" id="SSF51316">
    <property type="entry name" value="Mss4-like"/>
    <property type="match status" value="1"/>
</dbReference>
<evidence type="ECO:0000256" key="2">
    <source>
        <dbReference type="ARBA" id="ARBA00022723"/>
    </source>
</evidence>
<accession>A0ABT3TH54</accession>
<evidence type="ECO:0000256" key="1">
    <source>
        <dbReference type="ARBA" id="ARBA00005495"/>
    </source>
</evidence>
<dbReference type="EMBL" id="SHNN01000002">
    <property type="protein sequence ID" value="MCX2981637.1"/>
    <property type="molecule type" value="Genomic_DNA"/>
</dbReference>